<keyword evidence="3" id="KW-0479">Metal-binding</keyword>
<evidence type="ECO:0000256" key="4">
    <source>
        <dbReference type="ARBA" id="ARBA00022737"/>
    </source>
</evidence>
<dbReference type="InterPro" id="IPR017900">
    <property type="entry name" value="4Fe4S_Fe_S_CS"/>
</dbReference>
<keyword evidence="9" id="KW-0670">Pyruvate</keyword>
<dbReference type="EMBL" id="LFWZ01000054">
    <property type="protein sequence ID" value="KON29699.1"/>
    <property type="molecule type" value="Genomic_DNA"/>
</dbReference>
<dbReference type="PROSITE" id="PS51379">
    <property type="entry name" value="4FE4S_FER_2"/>
    <property type="match status" value="2"/>
</dbReference>
<protein>
    <submittedName>
        <fullName evidence="9">Pyruvate ferredoxin oxidoreductase</fullName>
    </submittedName>
</protein>
<dbReference type="PROSITE" id="PS00198">
    <property type="entry name" value="4FE4S_FER_1"/>
    <property type="match status" value="2"/>
</dbReference>
<feature type="domain" description="4Fe-4S ferredoxin-type" evidence="8">
    <location>
        <begin position="62"/>
        <end position="91"/>
    </location>
</feature>
<sequence>MSEQKPGWRELSRGAIPYMSSEDYETGDWGVERPEIDRGRCTKCMLCHFYCPEGAIRVREDGYTEVDLRYCKGCGVCAAECPVKCIEMVRKT</sequence>
<evidence type="ECO:0000256" key="1">
    <source>
        <dbReference type="ARBA" id="ARBA00001966"/>
    </source>
</evidence>
<dbReference type="GO" id="GO:0016625">
    <property type="term" value="F:oxidoreductase activity, acting on the aldehyde or oxo group of donors, iron-sulfur protein as acceptor"/>
    <property type="evidence" value="ECO:0007669"/>
    <property type="project" value="InterPro"/>
</dbReference>
<organism evidence="9 10">
    <name type="scientific">miscellaneous Crenarchaeota group-15 archaeon DG-45</name>
    <dbReference type="NCBI Taxonomy" id="1685127"/>
    <lineage>
        <taxon>Archaea</taxon>
        <taxon>Candidatus Bathyarchaeota</taxon>
        <taxon>MCG-15</taxon>
    </lineage>
</organism>
<feature type="domain" description="4Fe-4S ferredoxin-type" evidence="8">
    <location>
        <begin position="32"/>
        <end position="61"/>
    </location>
</feature>
<dbReference type="SUPFAM" id="SSF54862">
    <property type="entry name" value="4Fe-4S ferredoxins"/>
    <property type="match status" value="1"/>
</dbReference>
<comment type="caution">
    <text evidence="9">The sequence shown here is derived from an EMBL/GenBank/DDBJ whole genome shotgun (WGS) entry which is preliminary data.</text>
</comment>
<accession>A0A0M0BMP5</accession>
<evidence type="ECO:0000256" key="5">
    <source>
        <dbReference type="ARBA" id="ARBA00022982"/>
    </source>
</evidence>
<dbReference type="InterPro" id="IPR017896">
    <property type="entry name" value="4Fe4S_Fe-S-bd"/>
</dbReference>
<keyword evidence="5" id="KW-0813">Transport</keyword>
<keyword evidence="4" id="KW-0677">Repeat</keyword>
<keyword evidence="7" id="KW-0411">Iron-sulfur</keyword>
<name>A0A0M0BMP5_9ARCH</name>
<keyword evidence="2" id="KW-0004">4Fe-4S</keyword>
<dbReference type="GO" id="GO:0051539">
    <property type="term" value="F:4 iron, 4 sulfur cluster binding"/>
    <property type="evidence" value="ECO:0007669"/>
    <property type="project" value="UniProtKB-KW"/>
</dbReference>
<evidence type="ECO:0000313" key="9">
    <source>
        <dbReference type="EMBL" id="KON29699.1"/>
    </source>
</evidence>
<evidence type="ECO:0000256" key="2">
    <source>
        <dbReference type="ARBA" id="ARBA00022485"/>
    </source>
</evidence>
<evidence type="ECO:0000256" key="6">
    <source>
        <dbReference type="ARBA" id="ARBA00023004"/>
    </source>
</evidence>
<keyword evidence="5" id="KW-0249">Electron transport</keyword>
<keyword evidence="6" id="KW-0408">Iron</keyword>
<dbReference type="GO" id="GO:0046872">
    <property type="term" value="F:metal ion binding"/>
    <property type="evidence" value="ECO:0007669"/>
    <property type="project" value="UniProtKB-KW"/>
</dbReference>
<dbReference type="NCBIfam" id="TIGR02179">
    <property type="entry name" value="PorD_KorD"/>
    <property type="match status" value="1"/>
</dbReference>
<reference evidence="9 10" key="1">
    <citation type="submission" date="2015-06" db="EMBL/GenBank/DDBJ databases">
        <title>New insights into the roles of widespread benthic archaea in carbon and nitrogen cycling.</title>
        <authorList>
            <person name="Lazar C.S."/>
            <person name="Baker B.J."/>
            <person name="Seitz K.W."/>
            <person name="Hyde A.S."/>
            <person name="Dick G.J."/>
            <person name="Hinrichs K.-U."/>
            <person name="Teske A.P."/>
        </authorList>
    </citation>
    <scope>NUCLEOTIDE SEQUENCE [LARGE SCALE GENOMIC DNA]</scope>
    <source>
        <strain evidence="9">DG-45</strain>
    </source>
</reference>
<gene>
    <name evidence="9" type="ORF">AC482_05805</name>
</gene>
<evidence type="ECO:0000256" key="7">
    <source>
        <dbReference type="ARBA" id="ARBA00023014"/>
    </source>
</evidence>
<evidence type="ECO:0000256" key="3">
    <source>
        <dbReference type="ARBA" id="ARBA00022723"/>
    </source>
</evidence>
<comment type="cofactor">
    <cofactor evidence="1">
        <name>[4Fe-4S] cluster</name>
        <dbReference type="ChEBI" id="CHEBI:49883"/>
    </cofactor>
</comment>
<evidence type="ECO:0000259" key="8">
    <source>
        <dbReference type="PROSITE" id="PS51379"/>
    </source>
</evidence>
<proteinExistence type="predicted"/>
<dbReference type="Gene3D" id="3.30.70.20">
    <property type="match status" value="1"/>
</dbReference>
<dbReference type="AlphaFoldDB" id="A0A0M0BMP5"/>
<dbReference type="Pfam" id="PF14697">
    <property type="entry name" value="Fer4_21"/>
    <property type="match status" value="1"/>
</dbReference>
<evidence type="ECO:0000313" key="10">
    <source>
        <dbReference type="Proteomes" id="UP000037210"/>
    </source>
</evidence>
<dbReference type="InterPro" id="IPR011898">
    <property type="entry name" value="PorD_KorD"/>
</dbReference>
<dbReference type="PANTHER" id="PTHR43724:SF1">
    <property type="entry name" value="PYRUVATE SYNTHASE SUBUNIT PORD"/>
    <property type="match status" value="1"/>
</dbReference>
<dbReference type="Proteomes" id="UP000037210">
    <property type="component" value="Unassembled WGS sequence"/>
</dbReference>
<dbReference type="PANTHER" id="PTHR43724">
    <property type="entry name" value="PYRUVATE SYNTHASE SUBUNIT PORD"/>
    <property type="match status" value="1"/>
</dbReference>